<feature type="domain" description="Integrase catalytic" evidence="2">
    <location>
        <begin position="146"/>
        <end position="342"/>
    </location>
</feature>
<dbReference type="Proteomes" id="UP001500630">
    <property type="component" value="Unassembled WGS sequence"/>
</dbReference>
<protein>
    <submittedName>
        <fullName evidence="3">Mu transposase C-terminal domain-containing protein</fullName>
    </submittedName>
</protein>
<proteinExistence type="predicted"/>
<evidence type="ECO:0000256" key="1">
    <source>
        <dbReference type="SAM" id="MobiDB-lite"/>
    </source>
</evidence>
<dbReference type="SUPFAM" id="SSF53098">
    <property type="entry name" value="Ribonuclease H-like"/>
    <property type="match status" value="1"/>
</dbReference>
<organism evidence="3 4">
    <name type="scientific">Nonomuraea rosea</name>
    <dbReference type="NCBI Taxonomy" id="638574"/>
    <lineage>
        <taxon>Bacteria</taxon>
        <taxon>Bacillati</taxon>
        <taxon>Actinomycetota</taxon>
        <taxon>Actinomycetes</taxon>
        <taxon>Streptosporangiales</taxon>
        <taxon>Streptosporangiaceae</taxon>
        <taxon>Nonomuraea</taxon>
    </lineage>
</organism>
<comment type="caution">
    <text evidence="3">The sequence shown here is derived from an EMBL/GenBank/DDBJ whole genome shotgun (WGS) entry which is preliminary data.</text>
</comment>
<feature type="compositionally biased region" description="Low complexity" evidence="1">
    <location>
        <begin position="442"/>
        <end position="451"/>
    </location>
</feature>
<name>A0ABP6ZDB3_9ACTN</name>
<dbReference type="InterPro" id="IPR001584">
    <property type="entry name" value="Integrase_cat-core"/>
</dbReference>
<evidence type="ECO:0000313" key="3">
    <source>
        <dbReference type="EMBL" id="GAA3604138.1"/>
    </source>
</evidence>
<accession>A0ABP6ZDB3</accession>
<dbReference type="PROSITE" id="PS50994">
    <property type="entry name" value="INTEGRASE"/>
    <property type="match status" value="1"/>
</dbReference>
<reference evidence="4" key="1">
    <citation type="journal article" date="2019" name="Int. J. Syst. Evol. Microbiol.">
        <title>The Global Catalogue of Microorganisms (GCM) 10K type strain sequencing project: providing services to taxonomists for standard genome sequencing and annotation.</title>
        <authorList>
            <consortium name="The Broad Institute Genomics Platform"/>
            <consortium name="The Broad Institute Genome Sequencing Center for Infectious Disease"/>
            <person name="Wu L."/>
            <person name="Ma J."/>
        </authorList>
    </citation>
    <scope>NUCLEOTIDE SEQUENCE [LARGE SCALE GENOMIC DNA]</scope>
    <source>
        <strain evidence="4">JCM 17326</strain>
    </source>
</reference>
<keyword evidence="4" id="KW-1185">Reference proteome</keyword>
<gene>
    <name evidence="3" type="ORF">GCM10022419_105900</name>
</gene>
<sequence>MNRTMPADSPAKDASAVKADELRESAVRHLLAVQEQGRLTSEQVRTVAFCFGRCERTVYYWLEKAATAKRERRPRFEATEAIRVKYAFWEGNVSAVHRELVEEAEAGGPPARSLSTVRRAVRRDLSPGERAGLRDGERAQRAHFVYLRRPIEHRNAAWEGDHVEASVEVELEGRLLKPWVTWFIDTKTKVITGLAVSADAPNRSSVLLALRSALSVDEPHLPFGGLPERIRVDQGKDFGSKAVANALGQLAVILDPLPGYMPHLKGTVEALNGAAEKMFFAGLPRHTHRQRLINGQHVDPDQPPLPFTAFVDLLLRWVEWWNNTHVIDTLGSTPAQAWHDDPAPITEVSREELRLLTLEDDRTVRTITSKGIERGDLYYIAPWMTDEVSRSVKLRLLPHYEDEVEVFDARDGSYLGSAFLSHQANDDDRANMHRARARTTRRTNGTRQRAASVMKARYRPVTSAEPPRRMTVLAAEETNKKGEEPNQDAMAAMAIVEPPSRDEHLPAGWVSPLGGKRRTAPA</sequence>
<feature type="region of interest" description="Disordered" evidence="1">
    <location>
        <begin position="498"/>
        <end position="522"/>
    </location>
</feature>
<evidence type="ECO:0000259" key="2">
    <source>
        <dbReference type="PROSITE" id="PS50994"/>
    </source>
</evidence>
<dbReference type="Pfam" id="PF09299">
    <property type="entry name" value="Mu-transpos_C"/>
    <property type="match status" value="1"/>
</dbReference>
<dbReference type="EMBL" id="BAABDQ010000039">
    <property type="protein sequence ID" value="GAA3604138.1"/>
    <property type="molecule type" value="Genomic_DNA"/>
</dbReference>
<dbReference type="InterPro" id="IPR012337">
    <property type="entry name" value="RNaseH-like_sf"/>
</dbReference>
<dbReference type="InterPro" id="IPR036397">
    <property type="entry name" value="RNaseH_sf"/>
</dbReference>
<dbReference type="Gene3D" id="3.30.420.10">
    <property type="entry name" value="Ribonuclease H-like superfamily/Ribonuclease H"/>
    <property type="match status" value="1"/>
</dbReference>
<dbReference type="InterPro" id="IPR015378">
    <property type="entry name" value="Transposase-like_Mu_C"/>
</dbReference>
<evidence type="ECO:0000313" key="4">
    <source>
        <dbReference type="Proteomes" id="UP001500630"/>
    </source>
</evidence>
<feature type="region of interest" description="Disordered" evidence="1">
    <location>
        <begin position="435"/>
        <end position="466"/>
    </location>
</feature>